<protein>
    <submittedName>
        <fullName evidence="2">CYTH domain-containing protein</fullName>
    </submittedName>
</protein>
<accession>A0A7X2P4V8</accession>
<dbReference type="InterPro" id="IPR023577">
    <property type="entry name" value="CYTH_domain"/>
</dbReference>
<dbReference type="RefSeq" id="WP_154432915.1">
    <property type="nucleotide sequence ID" value="NZ_VUMS01000029.1"/>
</dbReference>
<evidence type="ECO:0000313" key="3">
    <source>
        <dbReference type="Proteomes" id="UP000440513"/>
    </source>
</evidence>
<dbReference type="EMBL" id="VUMS01000029">
    <property type="protein sequence ID" value="MST67545.1"/>
    <property type="molecule type" value="Genomic_DNA"/>
</dbReference>
<keyword evidence="3" id="KW-1185">Reference proteome</keyword>
<gene>
    <name evidence="2" type="ORF">FYJ57_12665</name>
</gene>
<dbReference type="Gene3D" id="2.40.320.10">
    <property type="entry name" value="Hypothetical Protein Pfu-838710-001"/>
    <property type="match status" value="1"/>
</dbReference>
<feature type="domain" description="CYTH" evidence="1">
    <location>
        <begin position="9"/>
        <end position="143"/>
    </location>
</feature>
<evidence type="ECO:0000313" key="2">
    <source>
        <dbReference type="EMBL" id="MST67545.1"/>
    </source>
</evidence>
<sequence length="225" mass="27151">MKIREKIIIENEIKFEVQKKKDFMKIFNYLCSNYEVLPYKNALLYDYYFDTIDQKLANKNISYRIRFRPQPSINLKFPHSKCNNIWSRYEYSCKFNKKMNENELLACSCEINSEIKKILEVEQLENSLSVVANLRTYRIGFNIYDKKKNALGKRQLIGVAFFDETRNMDNSNNFFEFEMESYEQTDVFACPYIFQNFEMIGDFMEKNGFFSSEKSKYFRCLEEKK</sequence>
<organism evidence="2 3">
    <name type="scientific">Oliverpabstia intestinalis</name>
    <dbReference type="NCBI Taxonomy" id="2606633"/>
    <lineage>
        <taxon>Bacteria</taxon>
        <taxon>Bacillati</taxon>
        <taxon>Bacillota</taxon>
        <taxon>Clostridia</taxon>
        <taxon>Lachnospirales</taxon>
        <taxon>Lachnospiraceae</taxon>
        <taxon>Oliverpabstia</taxon>
    </lineage>
</organism>
<reference evidence="2 3" key="1">
    <citation type="submission" date="2019-08" db="EMBL/GenBank/DDBJ databases">
        <title>In-depth cultivation of the pig gut microbiome towards novel bacterial diversity and tailored functional studies.</title>
        <authorList>
            <person name="Wylensek D."/>
            <person name="Hitch T.C.A."/>
            <person name="Clavel T."/>
        </authorList>
    </citation>
    <scope>NUCLEOTIDE SEQUENCE [LARGE SCALE GENOMIC DNA]</scope>
    <source>
        <strain evidence="2 3">BSM-380-WT-5A</strain>
    </source>
</reference>
<dbReference type="AlphaFoldDB" id="A0A7X2P4V8"/>
<dbReference type="InterPro" id="IPR033469">
    <property type="entry name" value="CYTH-like_dom_sf"/>
</dbReference>
<comment type="caution">
    <text evidence="2">The sequence shown here is derived from an EMBL/GenBank/DDBJ whole genome shotgun (WGS) entry which is preliminary data.</text>
</comment>
<proteinExistence type="predicted"/>
<dbReference type="Proteomes" id="UP000440513">
    <property type="component" value="Unassembled WGS sequence"/>
</dbReference>
<name>A0A7X2P4V8_9FIRM</name>
<dbReference type="SUPFAM" id="SSF55154">
    <property type="entry name" value="CYTH-like phosphatases"/>
    <property type="match status" value="1"/>
</dbReference>
<evidence type="ECO:0000259" key="1">
    <source>
        <dbReference type="Pfam" id="PF01928"/>
    </source>
</evidence>
<dbReference type="Pfam" id="PF01928">
    <property type="entry name" value="CYTH"/>
    <property type="match status" value="1"/>
</dbReference>